<dbReference type="GO" id="GO:1905332">
    <property type="term" value="P:positive regulation of morphogenesis of an epithelium"/>
    <property type="evidence" value="ECO:0007669"/>
    <property type="project" value="Ensembl"/>
</dbReference>
<dbReference type="GO" id="GO:0008013">
    <property type="term" value="F:beta-catenin binding"/>
    <property type="evidence" value="ECO:0007669"/>
    <property type="project" value="Ensembl"/>
</dbReference>
<dbReference type="GO" id="GO:0005739">
    <property type="term" value="C:mitochondrion"/>
    <property type="evidence" value="ECO:0007669"/>
    <property type="project" value="Ensembl"/>
</dbReference>
<dbReference type="Pfam" id="PF03508">
    <property type="entry name" value="Connexin43"/>
    <property type="match status" value="1"/>
</dbReference>
<dbReference type="Ensembl" id="ENSCJPT00005015595.1">
    <property type="protein sequence ID" value="ENSCJPP00005010556.1"/>
    <property type="gene ID" value="ENSCJPG00005009168.1"/>
</dbReference>
<evidence type="ECO:0000256" key="1">
    <source>
        <dbReference type="ARBA" id="ARBA00004610"/>
    </source>
</evidence>
<dbReference type="InterPro" id="IPR017990">
    <property type="entry name" value="Connexin_CS"/>
</dbReference>
<dbReference type="InterPro" id="IPR013092">
    <property type="entry name" value="Connexin_N"/>
</dbReference>
<reference evidence="16" key="1">
    <citation type="submission" date="2015-11" db="EMBL/GenBank/DDBJ databases">
        <authorList>
            <consortium name="International Coturnix japonica Genome Analysis Consortium"/>
            <person name="Warren W."/>
            <person name="Burt D.W."/>
            <person name="Antin P.B."/>
            <person name="Lanford R."/>
            <person name="Gros J."/>
            <person name="Wilson R.K."/>
        </authorList>
    </citation>
    <scope>NUCLEOTIDE SEQUENCE [LARGE SCALE GENOMIC DNA]</scope>
</reference>
<organism evidence="16 17">
    <name type="scientific">Coturnix japonica</name>
    <name type="common">Japanese quail</name>
    <name type="synonym">Coturnix coturnix japonica</name>
    <dbReference type="NCBI Taxonomy" id="93934"/>
    <lineage>
        <taxon>Eukaryota</taxon>
        <taxon>Metazoa</taxon>
        <taxon>Chordata</taxon>
        <taxon>Craniata</taxon>
        <taxon>Vertebrata</taxon>
        <taxon>Euteleostomi</taxon>
        <taxon>Archelosauria</taxon>
        <taxon>Archosauria</taxon>
        <taxon>Dinosauria</taxon>
        <taxon>Saurischia</taxon>
        <taxon>Theropoda</taxon>
        <taxon>Coelurosauria</taxon>
        <taxon>Aves</taxon>
        <taxon>Neognathae</taxon>
        <taxon>Galloanserae</taxon>
        <taxon>Galliformes</taxon>
        <taxon>Phasianidae</taxon>
        <taxon>Perdicinae</taxon>
        <taxon>Coturnix</taxon>
    </lineage>
</organism>
<evidence type="ECO:0000313" key="17">
    <source>
        <dbReference type="Proteomes" id="UP000694412"/>
    </source>
</evidence>
<dbReference type="GO" id="GO:0000132">
    <property type="term" value="P:establishment of mitotic spindle orientation"/>
    <property type="evidence" value="ECO:0007669"/>
    <property type="project" value="Ensembl"/>
</dbReference>
<feature type="compositionally biased region" description="Basic and acidic residues" evidence="13">
    <location>
        <begin position="146"/>
        <end position="156"/>
    </location>
</feature>
<evidence type="ECO:0000256" key="11">
    <source>
        <dbReference type="ARBA" id="ARBA00023157"/>
    </source>
</evidence>
<dbReference type="PANTHER" id="PTHR11984">
    <property type="entry name" value="CONNEXIN"/>
    <property type="match status" value="1"/>
</dbReference>
<dbReference type="GO" id="GO:2000648">
    <property type="term" value="P:positive regulation of stem cell proliferation"/>
    <property type="evidence" value="ECO:0007669"/>
    <property type="project" value="Ensembl"/>
</dbReference>
<evidence type="ECO:0000256" key="6">
    <source>
        <dbReference type="ARBA" id="ARBA00022692"/>
    </source>
</evidence>
<keyword evidence="11" id="KW-1015">Disulfide bond</keyword>
<dbReference type="InterPro" id="IPR002261">
    <property type="entry name" value="Connexin43"/>
</dbReference>
<dbReference type="SUPFAM" id="SSF118220">
    <property type="entry name" value="Connexin43"/>
    <property type="match status" value="1"/>
</dbReference>
<dbReference type="FunFam" id="1.20.5.1130:FF:000001">
    <property type="entry name" value="Gap junction alpha-1"/>
    <property type="match status" value="1"/>
</dbReference>
<dbReference type="AlphaFoldDB" id="A0A8C2TDG8"/>
<dbReference type="GO" id="GO:0015631">
    <property type="term" value="F:tubulin binding"/>
    <property type="evidence" value="ECO:0007669"/>
    <property type="project" value="Ensembl"/>
</dbReference>
<dbReference type="InterPro" id="IPR000500">
    <property type="entry name" value="Connexin"/>
</dbReference>
<evidence type="ECO:0000313" key="16">
    <source>
        <dbReference type="Ensembl" id="ENSCJPP00005010556.1"/>
    </source>
</evidence>
<keyword evidence="8" id="KW-0965">Cell junction</keyword>
<dbReference type="GO" id="GO:0015075">
    <property type="term" value="F:monoatomic ion transmembrane transporter activity"/>
    <property type="evidence" value="ECO:0007669"/>
    <property type="project" value="Ensembl"/>
</dbReference>
<dbReference type="GO" id="GO:0070160">
    <property type="term" value="C:tight junction"/>
    <property type="evidence" value="ECO:0007669"/>
    <property type="project" value="Ensembl"/>
</dbReference>
<gene>
    <name evidence="16" type="primary">GJA1</name>
</gene>
<feature type="domain" description="Connexin N-terminal" evidence="15">
    <location>
        <begin position="43"/>
        <end position="76"/>
    </location>
</feature>
<sequence length="291" mass="32641">MGDWSALGKLLDKVQAYSTAGGKVWLSVLFIFRILLLGTAVESAWGDEQSAFRCNTQQPGCENVCYDKSFPISHVRFWVLQIIFVSVPTLLYLAHVFYVMRKEEKLNKREEELKVVQNDGVNVDMHLKQIEIKKFKYGIEEHGKGVKDRVKGKTDPYSHSGTMSPSKDCGSPKYAYYNGCSSPTAPLSPMSPPGYKLVTGDRNNSSCRNYNKQASEQNWANYSAEQNRMGQAGSTISNSHAQPFDFPDEHQNTKKLASGHELQPLTIVDQRPPSRASSRASSRPRPDDLEI</sequence>
<dbReference type="Proteomes" id="UP000694412">
    <property type="component" value="Chromosome 3"/>
</dbReference>
<comment type="similarity">
    <text evidence="3">Belongs to the connexin family. Alpha-type (group II) subfamily.</text>
</comment>
<feature type="compositionally biased region" description="Low complexity" evidence="13">
    <location>
        <begin position="271"/>
        <end position="283"/>
    </location>
</feature>
<dbReference type="PRINTS" id="PR00206">
    <property type="entry name" value="CONNEXIN"/>
</dbReference>
<comment type="subcellular location">
    <subcellularLocation>
        <location evidence="1">Cell junction</location>
        <location evidence="1">Gap junction</location>
    </subcellularLocation>
    <subcellularLocation>
        <location evidence="2">Cell membrane</location>
        <topology evidence="2">Multi-pass membrane protein</topology>
    </subcellularLocation>
</comment>
<dbReference type="InterPro" id="IPR013124">
    <property type="entry name" value="Connexin43_C"/>
</dbReference>
<dbReference type="GO" id="GO:1904707">
    <property type="term" value="P:positive regulation of vascular associated smooth muscle cell proliferation"/>
    <property type="evidence" value="ECO:0007669"/>
    <property type="project" value="Ensembl"/>
</dbReference>
<evidence type="ECO:0000256" key="7">
    <source>
        <dbReference type="ARBA" id="ARBA00022868"/>
    </source>
</evidence>
<evidence type="ECO:0000256" key="8">
    <source>
        <dbReference type="ARBA" id="ARBA00022949"/>
    </source>
</evidence>
<evidence type="ECO:0000256" key="2">
    <source>
        <dbReference type="ARBA" id="ARBA00004651"/>
    </source>
</evidence>
<dbReference type="SMART" id="SM00037">
    <property type="entry name" value="CNX"/>
    <property type="match status" value="1"/>
</dbReference>
<dbReference type="Gene3D" id="1.20.5.1130">
    <property type="entry name" value="Connexin43"/>
    <property type="match status" value="1"/>
</dbReference>
<dbReference type="GO" id="GO:0007507">
    <property type="term" value="P:heart development"/>
    <property type="evidence" value="ECO:0007669"/>
    <property type="project" value="InterPro"/>
</dbReference>
<evidence type="ECO:0000256" key="5">
    <source>
        <dbReference type="ARBA" id="ARBA00022475"/>
    </source>
</evidence>
<name>A0A8C2TDG8_COTJA</name>
<dbReference type="GO" id="GO:0014704">
    <property type="term" value="C:intercalated disc"/>
    <property type="evidence" value="ECO:0007669"/>
    <property type="project" value="Ensembl"/>
</dbReference>
<feature type="transmembrane region" description="Helical" evidence="14">
    <location>
        <begin position="77"/>
        <end position="99"/>
    </location>
</feature>
<evidence type="ECO:0000256" key="9">
    <source>
        <dbReference type="ARBA" id="ARBA00022989"/>
    </source>
</evidence>
<reference evidence="16" key="2">
    <citation type="submission" date="2025-08" db="UniProtKB">
        <authorList>
            <consortium name="Ensembl"/>
        </authorList>
    </citation>
    <scope>IDENTIFICATION</scope>
</reference>
<keyword evidence="9 14" id="KW-1133">Transmembrane helix</keyword>
<dbReference type="GO" id="GO:0007165">
    <property type="term" value="P:signal transduction"/>
    <property type="evidence" value="ECO:0007669"/>
    <property type="project" value="Ensembl"/>
</dbReference>
<evidence type="ECO:0000256" key="14">
    <source>
        <dbReference type="SAM" id="Phobius"/>
    </source>
</evidence>
<evidence type="ECO:0000256" key="10">
    <source>
        <dbReference type="ARBA" id="ARBA00023136"/>
    </source>
</evidence>
<dbReference type="GO" id="GO:1905772">
    <property type="term" value="P:positive regulation of mesodermal cell differentiation"/>
    <property type="evidence" value="ECO:0007669"/>
    <property type="project" value="Ensembl"/>
</dbReference>
<dbReference type="PRINTS" id="PR01132">
    <property type="entry name" value="CONNEXINA1"/>
</dbReference>
<reference evidence="16" key="3">
    <citation type="submission" date="2025-09" db="UniProtKB">
        <authorList>
            <consortium name="Ensembl"/>
        </authorList>
    </citation>
    <scope>IDENTIFICATION</scope>
</reference>
<keyword evidence="17" id="KW-1185">Reference proteome</keyword>
<evidence type="ECO:0000256" key="13">
    <source>
        <dbReference type="SAM" id="MobiDB-lite"/>
    </source>
</evidence>
<evidence type="ECO:0000259" key="15">
    <source>
        <dbReference type="SMART" id="SM00037"/>
    </source>
</evidence>
<dbReference type="GeneTree" id="ENSGT01150000286954"/>
<dbReference type="GO" id="GO:0007267">
    <property type="term" value="P:cell-cell signaling"/>
    <property type="evidence" value="ECO:0007669"/>
    <property type="project" value="Ensembl"/>
</dbReference>
<dbReference type="GO" id="GO:0032277">
    <property type="term" value="P:negative regulation of gonadotropin secretion"/>
    <property type="evidence" value="ECO:0007669"/>
    <property type="project" value="Ensembl"/>
</dbReference>
<accession>A0A8C2TDG8</accession>
<proteinExistence type="inferred from homology"/>
<keyword evidence="10 14" id="KW-0472">Membrane</keyword>
<dbReference type="PROSITE" id="PS00407">
    <property type="entry name" value="CONNEXINS_1"/>
    <property type="match status" value="1"/>
</dbReference>
<dbReference type="Pfam" id="PF00029">
    <property type="entry name" value="Connexin"/>
    <property type="match status" value="1"/>
</dbReference>
<evidence type="ECO:0000256" key="3">
    <source>
        <dbReference type="ARBA" id="ARBA00006589"/>
    </source>
</evidence>
<dbReference type="InterPro" id="IPR035091">
    <property type="entry name" value="Alpha_helix_dom_sf"/>
</dbReference>
<dbReference type="PANTHER" id="PTHR11984:SF33">
    <property type="entry name" value="GAP JUNCTION ALPHA-1 PROTEIN"/>
    <property type="match status" value="1"/>
</dbReference>
<evidence type="ECO:0000256" key="12">
    <source>
        <dbReference type="ARBA" id="ARBA00033292"/>
    </source>
</evidence>
<dbReference type="Gene3D" id="1.20.1440.80">
    <property type="entry name" value="Gap junction channel protein cysteine-rich domain"/>
    <property type="match status" value="1"/>
</dbReference>
<dbReference type="GO" id="GO:0010628">
    <property type="term" value="P:positive regulation of gene expression"/>
    <property type="evidence" value="ECO:0007669"/>
    <property type="project" value="Ensembl"/>
</dbReference>
<dbReference type="GO" id="GO:0005654">
    <property type="term" value="C:nucleoplasm"/>
    <property type="evidence" value="ECO:0007669"/>
    <property type="project" value="Ensembl"/>
</dbReference>
<dbReference type="InterPro" id="IPR038359">
    <property type="entry name" value="Connexin_N_sf"/>
</dbReference>
<protein>
    <recommendedName>
        <fullName evidence="4">Gap junction alpha-1 protein</fullName>
    </recommendedName>
    <alternativeName>
        <fullName evidence="12">Connexin-43</fullName>
    </alternativeName>
</protein>
<keyword evidence="5" id="KW-1003">Cell membrane</keyword>
<feature type="compositionally biased region" description="Polar residues" evidence="13">
    <location>
        <begin position="226"/>
        <end position="241"/>
    </location>
</feature>
<keyword evidence="7" id="KW-0303">Gap junction</keyword>
<keyword evidence="6 14" id="KW-0812">Transmembrane</keyword>
<evidence type="ECO:0000256" key="4">
    <source>
        <dbReference type="ARBA" id="ARBA00014135"/>
    </source>
</evidence>
<dbReference type="GO" id="GO:0055077">
    <property type="term" value="F:gap junction hemi-channel activity"/>
    <property type="evidence" value="ECO:0007669"/>
    <property type="project" value="Ensembl"/>
</dbReference>
<feature type="region of interest" description="Disordered" evidence="13">
    <location>
        <begin position="226"/>
        <end position="291"/>
    </location>
</feature>
<dbReference type="GO" id="GO:1903763">
    <property type="term" value="F:gap junction channel activity involved in cell communication by electrical coupling"/>
    <property type="evidence" value="ECO:0007669"/>
    <property type="project" value="Ensembl"/>
</dbReference>
<dbReference type="GO" id="GO:0005922">
    <property type="term" value="C:connexin complex"/>
    <property type="evidence" value="ECO:0007669"/>
    <property type="project" value="InterPro"/>
</dbReference>
<feature type="region of interest" description="Disordered" evidence="13">
    <location>
        <begin position="146"/>
        <end position="165"/>
    </location>
</feature>
<dbReference type="GO" id="GO:0008104">
    <property type="term" value="P:intracellular protein localization"/>
    <property type="evidence" value="ECO:0007669"/>
    <property type="project" value="Ensembl"/>
</dbReference>
<dbReference type="InterPro" id="IPR034634">
    <property type="entry name" value="Connexin_C"/>
</dbReference>
<feature type="transmembrane region" description="Helical" evidence="14">
    <location>
        <begin position="20"/>
        <end position="41"/>
    </location>
</feature>